<feature type="non-terminal residue" evidence="1">
    <location>
        <position position="1"/>
    </location>
</feature>
<accession>A0A926DMV9</accession>
<dbReference type="RefSeq" id="WP_249313904.1">
    <property type="nucleotide sequence ID" value="NZ_JACRSU010000019.1"/>
</dbReference>
<dbReference type="PANTHER" id="PTHR37841:SF1">
    <property type="entry name" value="DUF3298 DOMAIN-CONTAINING PROTEIN"/>
    <property type="match status" value="1"/>
</dbReference>
<name>A0A926DMV9_9FIRM</name>
<dbReference type="Pfam" id="PF14903">
    <property type="entry name" value="WG_beta_rep"/>
    <property type="match status" value="4"/>
</dbReference>
<evidence type="ECO:0000313" key="1">
    <source>
        <dbReference type="EMBL" id="MBC8541930.1"/>
    </source>
</evidence>
<organism evidence="1 2">
    <name type="scientific">Congzhengia minquanensis</name>
    <dbReference type="NCBI Taxonomy" id="2763657"/>
    <lineage>
        <taxon>Bacteria</taxon>
        <taxon>Bacillati</taxon>
        <taxon>Bacillota</taxon>
        <taxon>Clostridia</taxon>
        <taxon>Eubacteriales</taxon>
        <taxon>Oscillospiraceae</taxon>
        <taxon>Congzhengia</taxon>
    </lineage>
</organism>
<dbReference type="InterPro" id="IPR032774">
    <property type="entry name" value="WG_beta_rep"/>
</dbReference>
<gene>
    <name evidence="1" type="ORF">H8698_13235</name>
</gene>
<dbReference type="EMBL" id="JACRSU010000019">
    <property type="protein sequence ID" value="MBC8541930.1"/>
    <property type="molecule type" value="Genomic_DNA"/>
</dbReference>
<protein>
    <submittedName>
        <fullName evidence="1">WG repeat-containing protein</fullName>
    </submittedName>
</protein>
<comment type="caution">
    <text evidence="1">The sequence shown here is derived from an EMBL/GenBank/DDBJ whole genome shotgun (WGS) entry which is preliminary data.</text>
</comment>
<evidence type="ECO:0000313" key="2">
    <source>
        <dbReference type="Proteomes" id="UP000611762"/>
    </source>
</evidence>
<reference evidence="1" key="1">
    <citation type="submission" date="2020-08" db="EMBL/GenBank/DDBJ databases">
        <title>Genome public.</title>
        <authorList>
            <person name="Liu C."/>
            <person name="Sun Q."/>
        </authorList>
    </citation>
    <scope>NUCLEOTIDE SEQUENCE</scope>
    <source>
        <strain evidence="1">H8</strain>
    </source>
</reference>
<keyword evidence="2" id="KW-1185">Reference proteome</keyword>
<dbReference type="AlphaFoldDB" id="A0A926DMV9"/>
<dbReference type="Proteomes" id="UP000611762">
    <property type="component" value="Unassembled WGS sequence"/>
</dbReference>
<sequence length="227" mass="25775">YVALTDFASWTGRTATWLPEQNKIRVAERNNDMSNKLIIYTDEVTGHQGFKDSEGNIVIEAKDEYTNVYPFKEGLAMVCDARRINPSPRYGFINRKGDLVIPIKYGTANDFQNGVAAVRTPYPNEGFDYTNDCWTFIKKDGSLLFDKEFKWADSFSEGFACILTQGIPAPTSDDGNKRYSYIDLSGERATDLEFEKASRFKNGYANVILNGVEGYIDSQFNFYEGKR</sequence>
<dbReference type="PANTHER" id="PTHR37841">
    <property type="entry name" value="GLR2918 PROTEIN"/>
    <property type="match status" value="1"/>
</dbReference>
<proteinExistence type="predicted"/>